<accession>B3T2M6</accession>
<dbReference type="AlphaFoldDB" id="B3T2M6"/>
<sequence>MSDFPNFKAGEPGWSRRKCKHVLDIDRSFKDKNVYWICCYSCRHLWRIFTPDKDIIDVIEYQK</sequence>
<organism evidence="1">
    <name type="scientific">uncultured marine crenarchaeote HF4000_ANIW93E5</name>
    <dbReference type="NCBI Taxonomy" id="455563"/>
    <lineage>
        <taxon>Archaea</taxon>
        <taxon>Nitrososphaerota</taxon>
        <taxon>Nitrososphaeria</taxon>
        <taxon>Nitrosopumilales</taxon>
        <taxon>environmental samples</taxon>
    </lineage>
</organism>
<dbReference type="EMBL" id="EU016586">
    <property type="protein sequence ID" value="ABZ06835.1"/>
    <property type="molecule type" value="Genomic_DNA"/>
</dbReference>
<name>B3T2M6_9ARCH</name>
<reference evidence="1" key="1">
    <citation type="journal article" date="2008" name="ISME J.">
        <title>Genomic patterns of recombination, clonal divergence and environment in marine microbial populations.</title>
        <authorList>
            <person name="Konstantinidis K.T."/>
            <person name="Delong E.F."/>
        </authorList>
    </citation>
    <scope>NUCLEOTIDE SEQUENCE</scope>
</reference>
<evidence type="ECO:0000313" key="1">
    <source>
        <dbReference type="EMBL" id="ABZ06835.1"/>
    </source>
</evidence>
<proteinExistence type="predicted"/>
<protein>
    <submittedName>
        <fullName evidence="1">Uncharacterized protein</fullName>
    </submittedName>
</protein>
<gene>
    <name evidence="1" type="ORF">ALOHA_HF4000ANIW93E5ctg6g3</name>
</gene>